<dbReference type="Pfam" id="PF01593">
    <property type="entry name" value="Amino_oxidase"/>
    <property type="match status" value="2"/>
</dbReference>
<dbReference type="Gene3D" id="3.90.660.10">
    <property type="match status" value="2"/>
</dbReference>
<keyword evidence="7" id="KW-1185">Reference proteome</keyword>
<dbReference type="Pfam" id="PF13450">
    <property type="entry name" value="NAD_binding_8"/>
    <property type="match status" value="1"/>
</dbReference>
<evidence type="ECO:0000256" key="3">
    <source>
        <dbReference type="SAM" id="MobiDB-lite"/>
    </source>
</evidence>
<keyword evidence="6" id="KW-0489">Methyltransferase</keyword>
<name>A0A0F0LLD8_9MICO</name>
<dbReference type="InterPro" id="IPR002937">
    <property type="entry name" value="Amino_oxidase"/>
</dbReference>
<dbReference type="GO" id="GO:0016491">
    <property type="term" value="F:oxidoreductase activity"/>
    <property type="evidence" value="ECO:0007669"/>
    <property type="project" value="InterPro"/>
</dbReference>
<reference evidence="6 7" key="1">
    <citation type="submission" date="2015-02" db="EMBL/GenBank/DDBJ databases">
        <title>Draft genome sequences of ten Microbacterium spp. with emphasis on heavy metal contaminated environments.</title>
        <authorList>
            <person name="Corretto E."/>
        </authorList>
    </citation>
    <scope>NUCLEOTIDE SEQUENCE [LARGE SCALE GENOMIC DNA]</scope>
    <source>
        <strain evidence="6 7">ARN176</strain>
    </source>
</reference>
<dbReference type="Proteomes" id="UP000033740">
    <property type="component" value="Unassembled WGS sequence"/>
</dbReference>
<dbReference type="Gene3D" id="3.50.50.60">
    <property type="entry name" value="FAD/NAD(P)-binding domain"/>
    <property type="match status" value="3"/>
</dbReference>
<dbReference type="PROSITE" id="PS51257">
    <property type="entry name" value="PROKAR_LIPOPROTEIN"/>
    <property type="match status" value="1"/>
</dbReference>
<evidence type="ECO:0000313" key="7">
    <source>
        <dbReference type="Proteomes" id="UP000033740"/>
    </source>
</evidence>
<dbReference type="EMBL" id="JYIX01000033">
    <property type="protein sequence ID" value="KJL33504.1"/>
    <property type="molecule type" value="Genomic_DNA"/>
</dbReference>
<protein>
    <submittedName>
        <fullName evidence="6">tRNA 5-methylaminomethyl-2-thiouridine biosynthesis bifunctional protein MnmC</fullName>
        <ecNumber evidence="6">2.1.1.61</ecNumber>
    </submittedName>
</protein>
<feature type="signal peptide" evidence="4">
    <location>
        <begin position="1"/>
        <end position="22"/>
    </location>
</feature>
<comment type="similarity">
    <text evidence="1">Belongs to the flavin monoamine oxidase family.</text>
</comment>
<feature type="region of interest" description="Disordered" evidence="3">
    <location>
        <begin position="28"/>
        <end position="54"/>
    </location>
</feature>
<dbReference type="GO" id="GO:0032259">
    <property type="term" value="P:methylation"/>
    <property type="evidence" value="ECO:0007669"/>
    <property type="project" value="UniProtKB-KW"/>
</dbReference>
<dbReference type="RefSeq" id="WP_045271815.1">
    <property type="nucleotide sequence ID" value="NZ_JYIX01000033.1"/>
</dbReference>
<organism evidence="6 7">
    <name type="scientific">Microbacterium azadirachtae</name>
    <dbReference type="NCBI Taxonomy" id="582680"/>
    <lineage>
        <taxon>Bacteria</taxon>
        <taxon>Bacillati</taxon>
        <taxon>Actinomycetota</taxon>
        <taxon>Actinomycetes</taxon>
        <taxon>Micrococcales</taxon>
        <taxon>Microbacteriaceae</taxon>
        <taxon>Microbacterium</taxon>
    </lineage>
</organism>
<comment type="caution">
    <text evidence="6">The sequence shown here is derived from an EMBL/GenBank/DDBJ whole genome shotgun (WGS) entry which is preliminary data.</text>
</comment>
<dbReference type="EC" id="2.1.1.61" evidence="6"/>
<evidence type="ECO:0000256" key="1">
    <source>
        <dbReference type="ARBA" id="ARBA00005995"/>
    </source>
</evidence>
<dbReference type="InterPro" id="IPR006311">
    <property type="entry name" value="TAT_signal"/>
</dbReference>
<dbReference type="InterPro" id="IPR050281">
    <property type="entry name" value="Flavin_monoamine_oxidase"/>
</dbReference>
<feature type="domain" description="Amine oxidase" evidence="5">
    <location>
        <begin position="281"/>
        <end position="452"/>
    </location>
</feature>
<feature type="compositionally biased region" description="Pro residues" evidence="3">
    <location>
        <begin position="28"/>
        <end position="44"/>
    </location>
</feature>
<gene>
    <name evidence="6" type="primary">mnmC</name>
    <name evidence="6" type="ORF">RS86_01725</name>
</gene>
<dbReference type="AlphaFoldDB" id="A0A0F0LLD8"/>
<keyword evidence="4" id="KW-0732">Signal</keyword>
<dbReference type="SUPFAM" id="SSF51905">
    <property type="entry name" value="FAD/NAD(P)-binding domain"/>
    <property type="match status" value="2"/>
</dbReference>
<dbReference type="GO" id="GO:0004808">
    <property type="term" value="F:tRNA (5-methylaminomethyl-2-thiouridylate)(34)-methyltransferase activity"/>
    <property type="evidence" value="ECO:0007669"/>
    <property type="project" value="UniProtKB-EC"/>
</dbReference>
<dbReference type="STRING" id="582680.RS86_01725"/>
<dbReference type="SUPFAM" id="SSF54373">
    <property type="entry name" value="FAD-linked reductases, C-terminal domain"/>
    <property type="match status" value="1"/>
</dbReference>
<dbReference type="InterPro" id="IPR036188">
    <property type="entry name" value="FAD/NAD-bd_sf"/>
</dbReference>
<evidence type="ECO:0000313" key="6">
    <source>
        <dbReference type="EMBL" id="KJL33504.1"/>
    </source>
</evidence>
<feature type="chain" id="PRO_5039712488" evidence="4">
    <location>
        <begin position="23"/>
        <end position="461"/>
    </location>
</feature>
<proteinExistence type="inferred from homology"/>
<feature type="domain" description="Amine oxidase" evidence="5">
    <location>
        <begin position="49"/>
        <end position="124"/>
    </location>
</feature>
<evidence type="ECO:0000259" key="5">
    <source>
        <dbReference type="Pfam" id="PF01593"/>
    </source>
</evidence>
<evidence type="ECO:0000256" key="4">
    <source>
        <dbReference type="SAM" id="SignalP"/>
    </source>
</evidence>
<feature type="compositionally biased region" description="Low complexity" evidence="3">
    <location>
        <begin position="45"/>
        <end position="54"/>
    </location>
</feature>
<dbReference type="PANTHER" id="PTHR10742">
    <property type="entry name" value="FLAVIN MONOAMINE OXIDASE"/>
    <property type="match status" value="1"/>
</dbReference>
<keyword evidence="6" id="KW-0808">Transferase</keyword>
<dbReference type="PATRIC" id="fig|582680.6.peg.1782"/>
<accession>A0A0F0LLD8</accession>
<dbReference type="PROSITE" id="PS51318">
    <property type="entry name" value="TAT"/>
    <property type="match status" value="1"/>
</dbReference>
<dbReference type="PANTHER" id="PTHR10742:SF386">
    <property type="entry name" value="LYSINE-SPECIFIC HISTONE DEMETHYLASE 1A"/>
    <property type="match status" value="1"/>
</dbReference>
<keyword evidence="2" id="KW-0560">Oxidoreductase</keyword>
<sequence>MGISRRTLLVGAGAGAVAVLLAACTPEPQPTKTPTTAPPSPTPTVTPGAAPEPAAWMRSTWSTDAYSRGAMSYLPAGTTPQLRKDLAVPIGARVFLAGEATDPDHPGTVPGAIDSGQRAAAQLIAASTSGERIAVVGAGAAGAAAARALADAGRTVTVLEARERTGGRIRSVADKAWPIPVQLGAWLSAGEGAGTLGGELAAQGVHRVTFDRPTGWSKDGAAPAIDAGPLRNAVDKAANAPSDVPIDAALTAAGADPADPALAAALAWVQATTGADAAKASSWFPPAFVPDALVGADGDVGVLVNSPLDGIKVTLASPVTRIAYDDSGVSLRLGTGESLSFDRVVVTAPLGVLQHQAIEFAPPLPFGHRGAIAALASGYVETVWAQFDEAFWKVDADIWHVVGGDGPIRTWLNLQPVTGRPVLVGLVGGPEAEAFAKLGDGDAEAAVRESLRFFVSATPAP</sequence>
<evidence type="ECO:0000256" key="2">
    <source>
        <dbReference type="ARBA" id="ARBA00023002"/>
    </source>
</evidence>